<dbReference type="Pfam" id="PF06245">
    <property type="entry name" value="DUF1015"/>
    <property type="match status" value="1"/>
</dbReference>
<dbReference type="AlphaFoldDB" id="A0A6G7WF52"/>
<reference evidence="1 2" key="1">
    <citation type="journal article" date="2017" name="Int. J. Syst. Evol. Microbiol.">
        <title>Jeotgalibaca porci sp. nov. and Jeotgalibaca arthritidis sp. nov., isolated from pigs, and emended description of the genus Jeotgalibaca.</title>
        <authorList>
            <person name="Zamora L."/>
            <person name="Perez-Sancho M."/>
            <person name="Dominguez L."/>
            <person name="Fernandez-Garayzabal J.F."/>
            <person name="Vela A.I."/>
        </authorList>
    </citation>
    <scope>NUCLEOTIDE SEQUENCE [LARGE SCALE GENOMIC DNA]</scope>
    <source>
        <strain evidence="1 2">CCUG 69148</strain>
    </source>
</reference>
<dbReference type="PANTHER" id="PTHR36454">
    <property type="entry name" value="LMO2823 PROTEIN"/>
    <property type="match status" value="1"/>
</dbReference>
<dbReference type="EMBL" id="CP049889">
    <property type="protein sequence ID" value="QIK50890.1"/>
    <property type="molecule type" value="Genomic_DNA"/>
</dbReference>
<dbReference type="RefSeq" id="WP_166061931.1">
    <property type="nucleotide sequence ID" value="NZ_CP049889.1"/>
</dbReference>
<dbReference type="GeneID" id="94551991"/>
<keyword evidence="2" id="KW-1185">Reference proteome</keyword>
<gene>
    <name evidence="1" type="ORF">G7058_01795</name>
</gene>
<dbReference type="KEGG" id="jpo:G7058_01795"/>
<sequence>MVSIKPFRAVRPNSYDVDQIASLPYDVVSKSEVLKLVEDNPKSFLNIDRTDVRFETEDADEVYELAKDKLADFMDKGWLIKEEEPALYIYRLLQGDRLQYGLVTTIAVADYADGHIKRHEFTRPDKEKDRIRHNDCSDANTSPIFLTMRKNSKLKLLLKKEREARLPLYTFDSFNDTNHCIWRITDPATIENIQSIFAEEITNLYIADGHHRMESAYKVSKMRQEAYPDAPEEASFNYFLGVIFSEEELTILPYNRIVEGDLTPQTVKIISQAFDFEKVEAETFTPKEAGTIGMFANGDWYKLTIKKDKIPADPVAALDASLLQNYVLSPVFGIENPRTDQRIEFVGGIHPIEELMARAGFGKIAFSMYQTTMEQLLNVADHGEVMPPKSTWFEPKLLSGLFVHPFESEKYLKSGVE</sequence>
<name>A0A6G7WF52_9LACT</name>
<dbReference type="PIRSF" id="PIRSF033563">
    <property type="entry name" value="UCP033563"/>
    <property type="match status" value="1"/>
</dbReference>
<dbReference type="Proteomes" id="UP000501830">
    <property type="component" value="Chromosome"/>
</dbReference>
<dbReference type="PANTHER" id="PTHR36454:SF1">
    <property type="entry name" value="DUF1015 DOMAIN-CONTAINING PROTEIN"/>
    <property type="match status" value="1"/>
</dbReference>
<proteinExistence type="predicted"/>
<evidence type="ECO:0000313" key="2">
    <source>
        <dbReference type="Proteomes" id="UP000501830"/>
    </source>
</evidence>
<protein>
    <submittedName>
        <fullName evidence="1">DUF1015 domain-containing protein</fullName>
    </submittedName>
</protein>
<organism evidence="1 2">
    <name type="scientific">Jeotgalibaca porci</name>
    <dbReference type="NCBI Taxonomy" id="1868793"/>
    <lineage>
        <taxon>Bacteria</taxon>
        <taxon>Bacillati</taxon>
        <taxon>Bacillota</taxon>
        <taxon>Bacilli</taxon>
        <taxon>Lactobacillales</taxon>
        <taxon>Carnobacteriaceae</taxon>
        <taxon>Jeotgalibaca</taxon>
    </lineage>
</organism>
<dbReference type="InterPro" id="IPR008323">
    <property type="entry name" value="UCP033563"/>
</dbReference>
<evidence type="ECO:0000313" key="1">
    <source>
        <dbReference type="EMBL" id="QIK50890.1"/>
    </source>
</evidence>
<accession>A0A6G7WF52</accession>